<evidence type="ECO:0000256" key="1">
    <source>
        <dbReference type="SAM" id="Coils"/>
    </source>
</evidence>
<name>A0A166N1L9_9AGAM</name>
<organism evidence="3 4">
    <name type="scientific">Athelia psychrophila</name>
    <dbReference type="NCBI Taxonomy" id="1759441"/>
    <lineage>
        <taxon>Eukaryota</taxon>
        <taxon>Fungi</taxon>
        <taxon>Dikarya</taxon>
        <taxon>Basidiomycota</taxon>
        <taxon>Agaricomycotina</taxon>
        <taxon>Agaricomycetes</taxon>
        <taxon>Agaricomycetidae</taxon>
        <taxon>Atheliales</taxon>
        <taxon>Atheliaceae</taxon>
        <taxon>Athelia</taxon>
    </lineage>
</organism>
<accession>A0A166N1L9</accession>
<feature type="region of interest" description="Disordered" evidence="2">
    <location>
        <begin position="99"/>
        <end position="149"/>
    </location>
</feature>
<feature type="region of interest" description="Disordered" evidence="2">
    <location>
        <begin position="329"/>
        <end position="432"/>
    </location>
</feature>
<gene>
    <name evidence="3" type="ORF">FIBSPDRAFT_415951</name>
</gene>
<feature type="compositionally biased region" description="Polar residues" evidence="2">
    <location>
        <begin position="59"/>
        <end position="77"/>
    </location>
</feature>
<feature type="region of interest" description="Disordered" evidence="2">
    <location>
        <begin position="52"/>
        <end position="77"/>
    </location>
</feature>
<proteinExistence type="predicted"/>
<dbReference type="AlphaFoldDB" id="A0A166N1L9"/>
<keyword evidence="1" id="KW-0175">Coiled coil</keyword>
<evidence type="ECO:0000313" key="4">
    <source>
        <dbReference type="Proteomes" id="UP000076532"/>
    </source>
</evidence>
<feature type="compositionally biased region" description="Low complexity" evidence="2">
    <location>
        <begin position="346"/>
        <end position="391"/>
    </location>
</feature>
<feature type="coiled-coil region" evidence="1">
    <location>
        <begin position="160"/>
        <end position="194"/>
    </location>
</feature>
<dbReference type="Proteomes" id="UP000076532">
    <property type="component" value="Unassembled WGS sequence"/>
</dbReference>
<evidence type="ECO:0000256" key="2">
    <source>
        <dbReference type="SAM" id="MobiDB-lite"/>
    </source>
</evidence>
<dbReference type="EMBL" id="KV417525">
    <property type="protein sequence ID" value="KZP24553.1"/>
    <property type="molecule type" value="Genomic_DNA"/>
</dbReference>
<keyword evidence="4" id="KW-1185">Reference proteome</keyword>
<feature type="compositionally biased region" description="Basic and acidic residues" evidence="2">
    <location>
        <begin position="410"/>
        <end position="419"/>
    </location>
</feature>
<evidence type="ECO:0000313" key="3">
    <source>
        <dbReference type="EMBL" id="KZP24553.1"/>
    </source>
</evidence>
<sequence length="457" mass="48887">MADNMDTEVNLASNVAGDQHVTAVITPATSPLSDNIPLDYELVALRPRTRSAVPKADLSFSQTAASTSQPAVPSYDTTTASAPTLAAGSTELIIGEAAKEAAKEPAKSTAPPKGRSPRKKAAEKAAVPSSAKSLPLPAIHAPNLSSPIAPTGNTTMSRELQALRVTHAALKSSVERLEKRVADSEARVKASHQDMDRVANIATEKHAAEVSTEFEMRERLLKDAFEAQARRFAGIEDQLQDQPDGLQLHDNFKSRLSAIETAHNDTRVYLIDVESTILRQLNGEVLRISALEHASHDHTELSARIDALGAQLAPLTAARELASVRTQLPPRPATAVARPEPNNPLPHHSSYPAPPHQASSSSHNSQSAYSAPPHQASSSSSHQPQYASSSQIRGGSNRPAKRANNGPAQDTRKRSRLEDASPVASPNDEGMVQVTEKVMDHMRGVAAYFSTVEKPKN</sequence>
<reference evidence="3 4" key="1">
    <citation type="journal article" date="2016" name="Mol. Biol. Evol.">
        <title>Comparative Genomics of Early-Diverging Mushroom-Forming Fungi Provides Insights into the Origins of Lignocellulose Decay Capabilities.</title>
        <authorList>
            <person name="Nagy L.G."/>
            <person name="Riley R."/>
            <person name="Tritt A."/>
            <person name="Adam C."/>
            <person name="Daum C."/>
            <person name="Floudas D."/>
            <person name="Sun H."/>
            <person name="Yadav J.S."/>
            <person name="Pangilinan J."/>
            <person name="Larsson K.H."/>
            <person name="Matsuura K."/>
            <person name="Barry K."/>
            <person name="Labutti K."/>
            <person name="Kuo R."/>
            <person name="Ohm R.A."/>
            <person name="Bhattacharya S.S."/>
            <person name="Shirouzu T."/>
            <person name="Yoshinaga Y."/>
            <person name="Martin F.M."/>
            <person name="Grigoriev I.V."/>
            <person name="Hibbett D.S."/>
        </authorList>
    </citation>
    <scope>NUCLEOTIDE SEQUENCE [LARGE SCALE GENOMIC DNA]</scope>
    <source>
        <strain evidence="3 4">CBS 109695</strain>
    </source>
</reference>
<protein>
    <submittedName>
        <fullName evidence="3">Uncharacterized protein</fullName>
    </submittedName>
</protein>